<dbReference type="PROSITE" id="PS51471">
    <property type="entry name" value="FE2OG_OXY"/>
    <property type="match status" value="1"/>
</dbReference>
<evidence type="ECO:0000256" key="1">
    <source>
        <dbReference type="ARBA" id="ARBA00001961"/>
    </source>
</evidence>
<evidence type="ECO:0000256" key="3">
    <source>
        <dbReference type="ARBA" id="ARBA00022896"/>
    </source>
</evidence>
<keyword evidence="5" id="KW-0560">Oxidoreductase</keyword>
<organism evidence="8 9">
    <name type="scientific">Croceibacterium atlanticum</name>
    <dbReference type="NCBI Taxonomy" id="1267766"/>
    <lineage>
        <taxon>Bacteria</taxon>
        <taxon>Pseudomonadati</taxon>
        <taxon>Pseudomonadota</taxon>
        <taxon>Alphaproteobacteria</taxon>
        <taxon>Sphingomonadales</taxon>
        <taxon>Erythrobacteraceae</taxon>
        <taxon>Croceibacterium</taxon>
    </lineage>
</organism>
<dbReference type="InterPro" id="IPR006620">
    <property type="entry name" value="Pro_4_hyd_alph"/>
</dbReference>
<dbReference type="STRING" id="1267766.WYH_00920"/>
<dbReference type="PANTHER" id="PTHR10869:SF246">
    <property type="entry name" value="TRANSMEMBRANE PROLYL 4-HYDROXYLASE"/>
    <property type="match status" value="1"/>
</dbReference>
<dbReference type="InterPro" id="IPR045054">
    <property type="entry name" value="P4HA-like"/>
</dbReference>
<gene>
    <name evidence="8" type="ORF">WYH_00920</name>
</gene>
<dbReference type="RefSeq" id="WP_244877962.1">
    <property type="nucleotide sequence ID" value="NZ_CP011452.2"/>
</dbReference>
<keyword evidence="9" id="KW-1185">Reference proteome</keyword>
<keyword evidence="3" id="KW-0847">Vitamin C</keyword>
<dbReference type="SMART" id="SM00702">
    <property type="entry name" value="P4Hc"/>
    <property type="match status" value="1"/>
</dbReference>
<dbReference type="InterPro" id="IPR005123">
    <property type="entry name" value="Oxoglu/Fe-dep_dioxygenase_dom"/>
</dbReference>
<dbReference type="GO" id="GO:0016705">
    <property type="term" value="F:oxidoreductase activity, acting on paired donors, with incorporation or reduction of molecular oxygen"/>
    <property type="evidence" value="ECO:0007669"/>
    <property type="project" value="InterPro"/>
</dbReference>
<protein>
    <recommendedName>
        <fullName evidence="7">Fe2OG dioxygenase domain-containing protein</fullName>
    </recommendedName>
</protein>
<evidence type="ECO:0000313" key="9">
    <source>
        <dbReference type="Proteomes" id="UP000034392"/>
    </source>
</evidence>
<comment type="cofactor">
    <cofactor evidence="1">
        <name>L-ascorbate</name>
        <dbReference type="ChEBI" id="CHEBI:38290"/>
    </cofactor>
</comment>
<dbReference type="Pfam" id="PF13640">
    <property type="entry name" value="2OG-FeII_Oxy_3"/>
    <property type="match status" value="1"/>
</dbReference>
<dbReference type="GO" id="GO:0005506">
    <property type="term" value="F:iron ion binding"/>
    <property type="evidence" value="ECO:0007669"/>
    <property type="project" value="InterPro"/>
</dbReference>
<evidence type="ECO:0000256" key="4">
    <source>
        <dbReference type="ARBA" id="ARBA00022964"/>
    </source>
</evidence>
<accession>A0A0F7KN60</accession>
<dbReference type="KEGG" id="aay:WYH_00920"/>
<name>A0A0F7KN60_9SPHN</name>
<evidence type="ECO:0000259" key="7">
    <source>
        <dbReference type="PROSITE" id="PS51471"/>
    </source>
</evidence>
<evidence type="ECO:0000256" key="5">
    <source>
        <dbReference type="ARBA" id="ARBA00023002"/>
    </source>
</evidence>
<dbReference type="GO" id="GO:0051213">
    <property type="term" value="F:dioxygenase activity"/>
    <property type="evidence" value="ECO:0007669"/>
    <property type="project" value="UniProtKB-KW"/>
</dbReference>
<dbReference type="EMBL" id="CP011452">
    <property type="protein sequence ID" value="AKH41968.1"/>
    <property type="molecule type" value="Genomic_DNA"/>
</dbReference>
<evidence type="ECO:0000256" key="2">
    <source>
        <dbReference type="ARBA" id="ARBA00022723"/>
    </source>
</evidence>
<sequence>MNSPMSTLQYTADFSAPDQARLARIGRKARERLTAIPECYKLPTDKAEIYAIGNFVSDEECGRLIAMVDAVAKPSRAFDIDYASGYRTSYSGDPDPNDPFIRRIQRRIDDLLGIEPRNGETIQGQRYLPGQQFQAHTDWFPPNTPYWEQEKERGGQRAYTAMIFLNDVEEGGHTNFTELGLSIEPKKGVLLAWNNADERGVPNPWTIHAGMPVVKGEKYILTKWYRARRWY</sequence>
<dbReference type="GO" id="GO:0031418">
    <property type="term" value="F:L-ascorbic acid binding"/>
    <property type="evidence" value="ECO:0007669"/>
    <property type="project" value="UniProtKB-KW"/>
</dbReference>
<dbReference type="Proteomes" id="UP000034392">
    <property type="component" value="Chromosome"/>
</dbReference>
<feature type="domain" description="Fe2OG dioxygenase" evidence="7">
    <location>
        <begin position="118"/>
        <end position="227"/>
    </location>
</feature>
<dbReference type="AlphaFoldDB" id="A0A0F7KN60"/>
<reference evidence="8" key="1">
    <citation type="submission" date="2015-05" db="EMBL/GenBank/DDBJ databases">
        <title>The complete genome of Altererythrobacter atlanticus strain 26DY36.</title>
        <authorList>
            <person name="Wu Y.-H."/>
            <person name="Cheng H."/>
            <person name="Wu X.-W."/>
        </authorList>
    </citation>
    <scope>NUCLEOTIDE SEQUENCE [LARGE SCALE GENOMIC DNA]</scope>
    <source>
        <strain evidence="8">26DY36</strain>
    </source>
</reference>
<keyword evidence="4" id="KW-0223">Dioxygenase</keyword>
<evidence type="ECO:0000313" key="8">
    <source>
        <dbReference type="EMBL" id="AKH41968.1"/>
    </source>
</evidence>
<evidence type="ECO:0000256" key="6">
    <source>
        <dbReference type="ARBA" id="ARBA00023004"/>
    </source>
</evidence>
<dbReference type="Gene3D" id="2.60.120.620">
    <property type="entry name" value="q2cbj1_9rhob like domain"/>
    <property type="match status" value="1"/>
</dbReference>
<keyword evidence="6" id="KW-0408">Iron</keyword>
<dbReference type="PATRIC" id="fig|1267766.3.peg.925"/>
<dbReference type="InterPro" id="IPR044862">
    <property type="entry name" value="Pro_4_hyd_alph_FE2OG_OXY"/>
</dbReference>
<keyword evidence="2" id="KW-0479">Metal-binding</keyword>
<proteinExistence type="predicted"/>
<dbReference type="PANTHER" id="PTHR10869">
    <property type="entry name" value="PROLYL 4-HYDROXYLASE ALPHA SUBUNIT"/>
    <property type="match status" value="1"/>
</dbReference>